<protein>
    <submittedName>
        <fullName evidence="1">Uncharacterized protein</fullName>
    </submittedName>
</protein>
<evidence type="ECO:0000313" key="2">
    <source>
        <dbReference type="Proteomes" id="UP000176527"/>
    </source>
</evidence>
<reference evidence="1 2" key="1">
    <citation type="journal article" date="2016" name="Nat. Commun.">
        <title>Thousands of microbial genomes shed light on interconnected biogeochemical processes in an aquifer system.</title>
        <authorList>
            <person name="Anantharaman K."/>
            <person name="Brown C.T."/>
            <person name="Hug L.A."/>
            <person name="Sharon I."/>
            <person name="Castelle C.J."/>
            <person name="Probst A.J."/>
            <person name="Thomas B.C."/>
            <person name="Singh A."/>
            <person name="Wilkins M.J."/>
            <person name="Karaoz U."/>
            <person name="Brodie E.L."/>
            <person name="Williams K.H."/>
            <person name="Hubbard S.S."/>
            <person name="Banfield J.F."/>
        </authorList>
    </citation>
    <scope>NUCLEOTIDE SEQUENCE [LARGE SCALE GENOMIC DNA]</scope>
</reference>
<organism evidence="1 2">
    <name type="scientific">Candidatus Daviesbacteria bacterium RIFCSPHIGHO2_12_FULL_37_11</name>
    <dbReference type="NCBI Taxonomy" id="1797777"/>
    <lineage>
        <taxon>Bacteria</taxon>
        <taxon>Candidatus Daviesiibacteriota</taxon>
    </lineage>
</organism>
<sequence length="378" mass="43427">MKKLLLLAIVFFIFFGLFLIPKRVNLPKDPNSYITEKIKACNDQGGATQCLKDTTGDFMRNFQLKEILDVFEKNESAPEFFAQCHTALHFLGQGIYRKEKNVQEGIQMCSSVCFWACQHGVLEGYLKERNLSLDDDEVLKKEVLTLCQKDDREAKASFNECLHGLGHALMFFTQGELPRSLRICDGLKNSGERDWCYSGVFMENSTSSTNKDHPSKYLKADDLMYPCNTLENKYLNMCYALQGFYFAKISNYEVQKTIALCNQVPVDYRFYCFHSIGQERVGFTQNPAVMKDGCNQIEVEEDRNACIQGVIGTLAERYKGDHKKIIEFCGVLEKEDKTLCYQQLKTVMTNWITNSDELKKICEEIKEESFKKECLNAS</sequence>
<dbReference type="Proteomes" id="UP000176527">
    <property type="component" value="Unassembled WGS sequence"/>
</dbReference>
<dbReference type="AlphaFoldDB" id="A0A1F5KBF2"/>
<proteinExistence type="predicted"/>
<comment type="caution">
    <text evidence="1">The sequence shown here is derived from an EMBL/GenBank/DDBJ whole genome shotgun (WGS) entry which is preliminary data.</text>
</comment>
<dbReference type="EMBL" id="MFDE01000028">
    <property type="protein sequence ID" value="OGE38140.1"/>
    <property type="molecule type" value="Genomic_DNA"/>
</dbReference>
<name>A0A1F5KBF2_9BACT</name>
<evidence type="ECO:0000313" key="1">
    <source>
        <dbReference type="EMBL" id="OGE38140.1"/>
    </source>
</evidence>
<gene>
    <name evidence="1" type="ORF">A3F00_03935</name>
</gene>
<accession>A0A1F5KBF2</accession>